<dbReference type="Proteomes" id="UP000824101">
    <property type="component" value="Unassembled WGS sequence"/>
</dbReference>
<feature type="domain" description="DUF1653" evidence="1">
    <location>
        <begin position="5"/>
        <end position="68"/>
    </location>
</feature>
<reference evidence="2" key="1">
    <citation type="journal article" date="2021" name="PeerJ">
        <title>Extensive microbial diversity within the chicken gut microbiome revealed by metagenomics and culture.</title>
        <authorList>
            <person name="Gilroy R."/>
            <person name="Ravi A."/>
            <person name="Getino M."/>
            <person name="Pursley I."/>
            <person name="Horton D.L."/>
            <person name="Alikhan N.F."/>
            <person name="Baker D."/>
            <person name="Gharbi K."/>
            <person name="Hall N."/>
            <person name="Watson M."/>
            <person name="Adriaenssens E.M."/>
            <person name="Foster-Nyarko E."/>
            <person name="Jarju S."/>
            <person name="Secka A."/>
            <person name="Antonio M."/>
            <person name="Oren A."/>
            <person name="Chaudhuri R.R."/>
            <person name="La Ragione R."/>
            <person name="Hildebrand F."/>
            <person name="Pallen M.J."/>
        </authorList>
    </citation>
    <scope>NUCLEOTIDE SEQUENCE</scope>
    <source>
        <strain evidence="2">ChiBcec1-1093</strain>
    </source>
</reference>
<dbReference type="Gene3D" id="2.30.30.320">
    <property type="entry name" value="DUF1653-like domain"/>
    <property type="match status" value="1"/>
</dbReference>
<protein>
    <submittedName>
        <fullName evidence="2">DUF1653 domain-containing protein</fullName>
    </submittedName>
</protein>
<name>A0A9D2GFN8_9FIRM</name>
<comment type="caution">
    <text evidence="2">The sequence shown here is derived from an EMBL/GenBank/DDBJ whole genome shotgun (WGS) entry which is preliminary data.</text>
</comment>
<evidence type="ECO:0000313" key="3">
    <source>
        <dbReference type="Proteomes" id="UP000824101"/>
    </source>
</evidence>
<organism evidence="2 3">
    <name type="scientific">Candidatus Lachnoclostridium stercorigallinarum</name>
    <dbReference type="NCBI Taxonomy" id="2838634"/>
    <lineage>
        <taxon>Bacteria</taxon>
        <taxon>Bacillati</taxon>
        <taxon>Bacillota</taxon>
        <taxon>Clostridia</taxon>
        <taxon>Lachnospirales</taxon>
        <taxon>Lachnospiraceae</taxon>
    </lineage>
</organism>
<dbReference type="InterPro" id="IPR037135">
    <property type="entry name" value="DUF1653-like_dom_sf"/>
</dbReference>
<reference evidence="2" key="2">
    <citation type="submission" date="2021-04" db="EMBL/GenBank/DDBJ databases">
        <authorList>
            <person name="Gilroy R."/>
        </authorList>
    </citation>
    <scope>NUCLEOTIDE SEQUENCE</scope>
    <source>
        <strain evidence="2">ChiBcec1-1093</strain>
    </source>
</reference>
<proteinExistence type="predicted"/>
<sequence length="161" mass="18956">MPGECYRHFKNKLYQVIAVAEHTETGEELVIYQALYGDFRVFARPLDMFLSPVDRDKYPDAPQKYRFEPVDRASLAEETEEALAGDFAEQFILRFFDEESYEGKWRLLDREGERLSRNTLEIICGGMEIPGNGEDSAEELLYSLKRYLETQMKFEGNRFRR</sequence>
<dbReference type="AlphaFoldDB" id="A0A9D2GFN8"/>
<gene>
    <name evidence="2" type="ORF">IAA17_00720</name>
</gene>
<dbReference type="InterPro" id="IPR023387">
    <property type="entry name" value="DUF1653-like_dom"/>
</dbReference>
<accession>A0A9D2GFN8</accession>
<dbReference type="EMBL" id="DXBC01000013">
    <property type="protein sequence ID" value="HIZ78303.1"/>
    <property type="molecule type" value="Genomic_DNA"/>
</dbReference>
<evidence type="ECO:0000313" key="2">
    <source>
        <dbReference type="EMBL" id="HIZ78303.1"/>
    </source>
</evidence>
<evidence type="ECO:0000259" key="1">
    <source>
        <dbReference type="Pfam" id="PF07866"/>
    </source>
</evidence>
<dbReference type="Pfam" id="PF07866">
    <property type="entry name" value="DUF1653"/>
    <property type="match status" value="1"/>
</dbReference>